<reference evidence="4" key="1">
    <citation type="journal article" date="2019" name="Int. J. Syst. Evol. Microbiol.">
        <title>The Global Catalogue of Microorganisms (GCM) 10K type strain sequencing project: providing services to taxonomists for standard genome sequencing and annotation.</title>
        <authorList>
            <consortium name="The Broad Institute Genomics Platform"/>
            <consortium name="The Broad Institute Genome Sequencing Center for Infectious Disease"/>
            <person name="Wu L."/>
            <person name="Ma J."/>
        </authorList>
    </citation>
    <scope>NUCLEOTIDE SEQUENCE [LARGE SCALE GENOMIC DNA]</scope>
    <source>
        <strain evidence="4">CGMCC 1.16275</strain>
    </source>
</reference>
<dbReference type="Proteomes" id="UP001597115">
    <property type="component" value="Unassembled WGS sequence"/>
</dbReference>
<keyword evidence="2 3" id="KW-0560">Oxidoreductase</keyword>
<proteinExistence type="inferred from homology"/>
<evidence type="ECO:0000256" key="1">
    <source>
        <dbReference type="ARBA" id="ARBA00006484"/>
    </source>
</evidence>
<dbReference type="EC" id="1.1.1.-" evidence="3"/>
<dbReference type="Gene3D" id="3.40.50.720">
    <property type="entry name" value="NAD(P)-binding Rossmann-like Domain"/>
    <property type="match status" value="1"/>
</dbReference>
<dbReference type="RefSeq" id="WP_380888083.1">
    <property type="nucleotide sequence ID" value="NZ_JBHUDY010000001.1"/>
</dbReference>
<dbReference type="PRINTS" id="PR00080">
    <property type="entry name" value="SDRFAMILY"/>
</dbReference>
<keyword evidence="4" id="KW-1185">Reference proteome</keyword>
<dbReference type="PANTHER" id="PTHR43639">
    <property type="entry name" value="OXIDOREDUCTASE, SHORT-CHAIN DEHYDROGENASE/REDUCTASE FAMILY (AFU_ORTHOLOGUE AFUA_5G02870)"/>
    <property type="match status" value="1"/>
</dbReference>
<evidence type="ECO:0000313" key="4">
    <source>
        <dbReference type="Proteomes" id="UP001597115"/>
    </source>
</evidence>
<dbReference type="GO" id="GO:0016491">
    <property type="term" value="F:oxidoreductase activity"/>
    <property type="evidence" value="ECO:0007669"/>
    <property type="project" value="UniProtKB-KW"/>
</dbReference>
<gene>
    <name evidence="3" type="ORF">ACFSCW_06710</name>
</gene>
<accession>A0ABW4I231</accession>
<dbReference type="InterPro" id="IPR002347">
    <property type="entry name" value="SDR_fam"/>
</dbReference>
<dbReference type="InterPro" id="IPR036291">
    <property type="entry name" value="NAD(P)-bd_dom_sf"/>
</dbReference>
<dbReference type="SUPFAM" id="SSF51735">
    <property type="entry name" value="NAD(P)-binding Rossmann-fold domains"/>
    <property type="match status" value="1"/>
</dbReference>
<dbReference type="PANTHER" id="PTHR43639:SF1">
    <property type="entry name" value="SHORT-CHAIN DEHYDROGENASE_REDUCTASE FAMILY PROTEIN"/>
    <property type="match status" value="1"/>
</dbReference>
<dbReference type="Pfam" id="PF13561">
    <property type="entry name" value="adh_short_C2"/>
    <property type="match status" value="1"/>
</dbReference>
<evidence type="ECO:0000256" key="2">
    <source>
        <dbReference type="ARBA" id="ARBA00023002"/>
    </source>
</evidence>
<comment type="caution">
    <text evidence="3">The sequence shown here is derived from an EMBL/GenBank/DDBJ whole genome shotgun (WGS) entry which is preliminary data.</text>
</comment>
<sequence length="245" mass="26126">MSGRAIYPSLKGKRVVITGGGSGIGAGVVERFVDQGSEVHFLDVAEEDSRALAERLGTPSFHRCDLTDPGAIAETFARIGPVDVLVNNAARDDRHGLDEVTADYFDRSMAVNLRHLLLCAREVAPGMKARGGGAIVNLGSISWHLGLPGLVAYETAKAGIEGMTRALARELGGAGTRVTCVIPGNVQTPRQMQWYTPEAEAEIIASQCLAGRLQPSDVAALVLFLASDDARLCTGHEYWIDAGWR</sequence>
<dbReference type="CDD" id="cd05233">
    <property type="entry name" value="SDR_c"/>
    <property type="match status" value="1"/>
</dbReference>
<dbReference type="EMBL" id="JBHUDY010000001">
    <property type="protein sequence ID" value="MFD1611491.1"/>
    <property type="molecule type" value="Genomic_DNA"/>
</dbReference>
<organism evidence="3 4">
    <name type="scientific">Sphingomonas tabacisoli</name>
    <dbReference type="NCBI Taxonomy" id="2249466"/>
    <lineage>
        <taxon>Bacteria</taxon>
        <taxon>Pseudomonadati</taxon>
        <taxon>Pseudomonadota</taxon>
        <taxon>Alphaproteobacteria</taxon>
        <taxon>Sphingomonadales</taxon>
        <taxon>Sphingomonadaceae</taxon>
        <taxon>Sphingomonas</taxon>
    </lineage>
</organism>
<evidence type="ECO:0000313" key="3">
    <source>
        <dbReference type="EMBL" id="MFD1611491.1"/>
    </source>
</evidence>
<dbReference type="PRINTS" id="PR00081">
    <property type="entry name" value="GDHRDH"/>
</dbReference>
<name>A0ABW4I231_9SPHN</name>
<comment type="similarity">
    <text evidence="1">Belongs to the short-chain dehydrogenases/reductases (SDR) family.</text>
</comment>
<protein>
    <submittedName>
        <fullName evidence="3">SDR family NAD(P)-dependent oxidoreductase</fullName>
        <ecNumber evidence="3">1.1.1.-</ecNumber>
    </submittedName>
</protein>